<evidence type="ECO:0000256" key="1">
    <source>
        <dbReference type="SAM" id="MobiDB-lite"/>
    </source>
</evidence>
<protein>
    <submittedName>
        <fullName evidence="2">Uncharacterized protein</fullName>
    </submittedName>
</protein>
<feature type="region of interest" description="Disordered" evidence="1">
    <location>
        <begin position="53"/>
        <end position="127"/>
    </location>
</feature>
<name>M3Y5U2_MUSPF</name>
<dbReference type="EMBL" id="AEYP01024546">
    <property type="status" value="NOT_ANNOTATED_CDS"/>
    <property type="molecule type" value="Genomic_DNA"/>
</dbReference>
<proteinExistence type="predicted"/>
<sequence length="147" mass="15276">MLKMGPLSAMPVVSGTRNTAPAAPAAGWCPGKVCSPRSYVADAACPWAPTKARLRKGIPGGRPRPRAPESLSRGAAVPLSGPWSHQVGLSLPSENVLSSDTPTVDSNSNKESNDSEKGHCDLGIPPHAHFPPSPVPALWGHVFSLGF</sequence>
<organism evidence="2">
    <name type="scientific">Mustela putorius furo</name>
    <name type="common">European domestic ferret</name>
    <name type="synonym">Mustela furo</name>
    <dbReference type="NCBI Taxonomy" id="9669"/>
    <lineage>
        <taxon>Eukaryota</taxon>
        <taxon>Metazoa</taxon>
        <taxon>Chordata</taxon>
        <taxon>Craniata</taxon>
        <taxon>Vertebrata</taxon>
        <taxon>Euteleostomi</taxon>
        <taxon>Mammalia</taxon>
        <taxon>Eutheria</taxon>
        <taxon>Laurasiatheria</taxon>
        <taxon>Carnivora</taxon>
        <taxon>Caniformia</taxon>
        <taxon>Musteloidea</taxon>
        <taxon>Mustelidae</taxon>
        <taxon>Mustelinae</taxon>
        <taxon>Mustela</taxon>
    </lineage>
</organism>
<evidence type="ECO:0000313" key="2">
    <source>
        <dbReference type="Ensembl" id="ENSMPUP00000006693.1"/>
    </source>
</evidence>
<reference evidence="2" key="1">
    <citation type="submission" date="2024-06" db="UniProtKB">
        <authorList>
            <consortium name="Ensembl"/>
        </authorList>
    </citation>
    <scope>IDENTIFICATION</scope>
</reference>
<feature type="compositionally biased region" description="Basic and acidic residues" evidence="1">
    <location>
        <begin position="111"/>
        <end position="120"/>
    </location>
</feature>
<dbReference type="Ensembl" id="ENSMPUT00000006806.1">
    <property type="protein sequence ID" value="ENSMPUP00000006693.1"/>
    <property type="gene ID" value="ENSMPUG00000006747.1"/>
</dbReference>
<dbReference type="HOGENOM" id="CLU_1767457_0_0_1"/>
<feature type="compositionally biased region" description="Polar residues" evidence="1">
    <location>
        <begin position="92"/>
        <end position="104"/>
    </location>
</feature>
<dbReference type="InParanoid" id="M3Y5U2"/>
<accession>M3Y5U2</accession>
<dbReference type="AlphaFoldDB" id="M3Y5U2"/>